<comment type="cofactor">
    <cofactor evidence="1">
        <name>[4Fe-4S] cluster</name>
        <dbReference type="ChEBI" id="CHEBI:49883"/>
    </cofactor>
</comment>
<organism evidence="4 5">
    <name type="scientific">Anaerosacchariphilus polymeriproducens</name>
    <dbReference type="NCBI Taxonomy" id="1812858"/>
    <lineage>
        <taxon>Bacteria</taxon>
        <taxon>Bacillati</taxon>
        <taxon>Bacillota</taxon>
        <taxon>Clostridia</taxon>
        <taxon>Lachnospirales</taxon>
        <taxon>Lachnospiraceae</taxon>
        <taxon>Anaerosacchariphilus</taxon>
    </lineage>
</organism>
<dbReference type="GO" id="GO:0016836">
    <property type="term" value="F:hydro-lyase activity"/>
    <property type="evidence" value="ECO:0007669"/>
    <property type="project" value="UniProtKB-ARBA"/>
</dbReference>
<dbReference type="AlphaFoldDB" id="A0A371AZL3"/>
<dbReference type="EMBL" id="QRCT01000009">
    <property type="protein sequence ID" value="RDU24996.1"/>
    <property type="molecule type" value="Genomic_DNA"/>
</dbReference>
<dbReference type="OrthoDB" id="9810278at2"/>
<comment type="similarity">
    <text evidence="2">Belongs to the FldB/FldC dehydratase alpha/beta subunit family.</text>
</comment>
<accession>A0A371AZL3</accession>
<dbReference type="PANTHER" id="PTHR30548:SF1">
    <property type="entry name" value="DEHYDRATASE SUBUNIT MJ0007-RELATED"/>
    <property type="match status" value="1"/>
</dbReference>
<evidence type="ECO:0000256" key="2">
    <source>
        <dbReference type="ARBA" id="ARBA00005806"/>
    </source>
</evidence>
<dbReference type="Pfam" id="PF06050">
    <property type="entry name" value="HGD-D"/>
    <property type="match status" value="1"/>
</dbReference>
<reference evidence="4 5" key="1">
    <citation type="submission" date="2018-07" db="EMBL/GenBank/DDBJ databases">
        <title>Anaerosacharophilus polymeroproducens gen. nov. sp. nov., an anaerobic bacterium isolated from salt field.</title>
        <authorList>
            <person name="Kim W."/>
            <person name="Yang S.-H."/>
            <person name="Oh J."/>
            <person name="Lee J.-H."/>
            <person name="Kwon K.K."/>
        </authorList>
    </citation>
    <scope>NUCLEOTIDE SEQUENCE [LARGE SCALE GENOMIC DNA]</scope>
    <source>
        <strain evidence="4 5">MCWD5</strain>
    </source>
</reference>
<dbReference type="RefSeq" id="WP_115480480.1">
    <property type="nucleotide sequence ID" value="NZ_QRCT01000009.1"/>
</dbReference>
<dbReference type="Proteomes" id="UP000255036">
    <property type="component" value="Unassembled WGS sequence"/>
</dbReference>
<dbReference type="InterPro" id="IPR010327">
    <property type="entry name" value="FldB/FldC_alpha/beta"/>
</dbReference>
<dbReference type="GO" id="GO:0051536">
    <property type="term" value="F:iron-sulfur cluster binding"/>
    <property type="evidence" value="ECO:0007669"/>
    <property type="project" value="UniProtKB-KW"/>
</dbReference>
<dbReference type="PANTHER" id="PTHR30548">
    <property type="entry name" value="2-HYDROXYGLUTARYL-COA DEHYDRATASE, D-COMPONENT-RELATED"/>
    <property type="match status" value="1"/>
</dbReference>
<name>A0A371AZL3_9FIRM</name>
<keyword evidence="5" id="KW-1185">Reference proteome</keyword>
<evidence type="ECO:0000256" key="1">
    <source>
        <dbReference type="ARBA" id="ARBA00001966"/>
    </source>
</evidence>
<gene>
    <name evidence="4" type="ORF">DWV06_01855</name>
</gene>
<dbReference type="Gene3D" id="3.40.50.11900">
    <property type="match status" value="1"/>
</dbReference>
<comment type="caution">
    <text evidence="4">The sequence shown here is derived from an EMBL/GenBank/DDBJ whole genome shotgun (WGS) entry which is preliminary data.</text>
</comment>
<sequence length="428" mass="49133">MDNAMKSPSIDQCLEERQKERFLNKSRQLAVKYLNKLEELPGTPNNFTYFRKILKKAFIENDTFIRSTNEKIIGTYCVMVPQEIIYAAGARPVQLCSGNYAGVHFGDDIVPRDSCPLVKAVVGNNMVSGSSIYDDCSMYIVPITCDCKKKMAGILKDYKETLELHVPINKLDDTGMDYYVKELYIMMEKIGRITGKKVTRIDLEHQIDEMAVVQDEIYRFIQLKGNRNLLIRGSHAMAVMNSFSYDDKTCWAANLKLLNNELEVKLKQKNYITKKKLPRILITGSPIAFPNLKIPLLIEEMGGVVVADETCMGDRGLYDPVAVCDTSMDGLMRALANRYVLPCSCPIFTENRQRIERIKQMVHDYQVDGVIYHVLRGCLVYDFEYQEMEKVLGELGISMIRVESDYNEEDVEQIKIRMEAFVEMIKFR</sequence>
<evidence type="ECO:0000256" key="3">
    <source>
        <dbReference type="ARBA" id="ARBA00023014"/>
    </source>
</evidence>
<dbReference type="Gene3D" id="3.40.50.11890">
    <property type="match status" value="1"/>
</dbReference>
<evidence type="ECO:0000313" key="5">
    <source>
        <dbReference type="Proteomes" id="UP000255036"/>
    </source>
</evidence>
<protein>
    <submittedName>
        <fullName evidence="4">2-hydroxyacyl-CoA dehydratase</fullName>
    </submittedName>
</protein>
<keyword evidence="3" id="KW-0479">Metal-binding</keyword>
<proteinExistence type="inferred from homology"/>
<evidence type="ECO:0000313" key="4">
    <source>
        <dbReference type="EMBL" id="RDU24996.1"/>
    </source>
</evidence>
<keyword evidence="3" id="KW-0408">Iron</keyword>
<keyword evidence="3" id="KW-0411">Iron-sulfur</keyword>